<dbReference type="PANTHER" id="PTHR46401">
    <property type="entry name" value="GLYCOSYLTRANSFERASE WBBK-RELATED"/>
    <property type="match status" value="1"/>
</dbReference>
<evidence type="ECO:0000256" key="1">
    <source>
        <dbReference type="ARBA" id="ARBA00022679"/>
    </source>
</evidence>
<protein>
    <submittedName>
        <fullName evidence="3">Glycosyltransferase</fullName>
    </submittedName>
</protein>
<accession>A0A6P1Y006</accession>
<dbReference type="KEGG" id="trz:GWP43_02860"/>
<reference evidence="3 4" key="1">
    <citation type="submission" date="2020-01" db="EMBL/GenBank/DDBJ databases">
        <title>Complete genome sequence of a human oral phylogroup 1 Treponema sp. strain ATCC 700766, originally isolated from periodontitis dental plaque.</title>
        <authorList>
            <person name="Chan Y."/>
            <person name="Huo Y.-B."/>
            <person name="Yu X.-L."/>
            <person name="Zeng H."/>
            <person name="Leung W.-K."/>
            <person name="Watt R.M."/>
        </authorList>
    </citation>
    <scope>NUCLEOTIDE SEQUENCE [LARGE SCALE GENOMIC DNA]</scope>
    <source>
        <strain evidence="3 4">OMZ 804</strain>
    </source>
</reference>
<evidence type="ECO:0000259" key="2">
    <source>
        <dbReference type="Pfam" id="PF00534"/>
    </source>
</evidence>
<dbReference type="InterPro" id="IPR001296">
    <property type="entry name" value="Glyco_trans_1"/>
</dbReference>
<evidence type="ECO:0000313" key="3">
    <source>
        <dbReference type="EMBL" id="QHX42563.1"/>
    </source>
</evidence>
<dbReference type="GO" id="GO:0016757">
    <property type="term" value="F:glycosyltransferase activity"/>
    <property type="evidence" value="ECO:0007669"/>
    <property type="project" value="InterPro"/>
</dbReference>
<sequence length="432" mass="50119">MRSDVDKPVMIIVSTLFFNRIGNQSLLETVKQYIKKYHIVFITSASKHNNYYMDVKKALDIFGTDITFLHVYQILPAVIKFLLVPFVKKQKNKQASGNFVNTTYGKLNILSSNLAAVFLYRKLLYAIKKFNPSVICAYEVFAVKPVLKVKRRCKQKNIKYLAKFQGTVLGFDYHKVSDSVIYKRYSTDIEAFKLCNQFDLCSITNDGTNGDKVLAYFGVDRDKILYEPNGISHYIQDIKPNIRIDNTFDSVETINLFTLSRLIGWKRIYLSIEVMHKLVNILKCHRYALHIYGHGSDSEIKALQGLIEKYRLSAYVHLYGAVEHDDLIDVYNQNHIMVSLYKYTNVTNPVFEALYLNKPVITLHDDNLDAILKNIETDRIFLFNDDGEACITDTISTFLHTQHFQFLRENNNVSDVFDWKARIDNELTKIQE</sequence>
<dbReference type="PANTHER" id="PTHR46401:SF2">
    <property type="entry name" value="GLYCOSYLTRANSFERASE WBBK-RELATED"/>
    <property type="match status" value="1"/>
</dbReference>
<dbReference type="SUPFAM" id="SSF53756">
    <property type="entry name" value="UDP-Glycosyltransferase/glycogen phosphorylase"/>
    <property type="match status" value="1"/>
</dbReference>
<feature type="domain" description="Glycosyl transferase family 1" evidence="2">
    <location>
        <begin position="256"/>
        <end position="384"/>
    </location>
</feature>
<name>A0A6P1Y006_9SPIR</name>
<dbReference type="Proteomes" id="UP000464374">
    <property type="component" value="Chromosome"/>
</dbReference>
<evidence type="ECO:0000313" key="4">
    <source>
        <dbReference type="Proteomes" id="UP000464374"/>
    </source>
</evidence>
<dbReference type="GO" id="GO:0009103">
    <property type="term" value="P:lipopolysaccharide biosynthetic process"/>
    <property type="evidence" value="ECO:0007669"/>
    <property type="project" value="TreeGrafter"/>
</dbReference>
<dbReference type="Pfam" id="PF00534">
    <property type="entry name" value="Glycos_transf_1"/>
    <property type="match status" value="1"/>
</dbReference>
<keyword evidence="1 3" id="KW-0808">Transferase</keyword>
<proteinExistence type="predicted"/>
<gene>
    <name evidence="3" type="ORF">GWP43_02860</name>
</gene>
<dbReference type="Gene3D" id="3.40.50.2000">
    <property type="entry name" value="Glycogen Phosphorylase B"/>
    <property type="match status" value="2"/>
</dbReference>
<dbReference type="RefSeq" id="WP_162662558.1">
    <property type="nucleotide sequence ID" value="NZ_CP048020.1"/>
</dbReference>
<dbReference type="EMBL" id="CP048020">
    <property type="protein sequence ID" value="QHX42563.1"/>
    <property type="molecule type" value="Genomic_DNA"/>
</dbReference>
<dbReference type="AlphaFoldDB" id="A0A6P1Y006"/>
<organism evidence="3 4">
    <name type="scientific">Treponema vincentii</name>
    <dbReference type="NCBI Taxonomy" id="69710"/>
    <lineage>
        <taxon>Bacteria</taxon>
        <taxon>Pseudomonadati</taxon>
        <taxon>Spirochaetota</taxon>
        <taxon>Spirochaetia</taxon>
        <taxon>Spirochaetales</taxon>
        <taxon>Treponemataceae</taxon>
        <taxon>Treponema</taxon>
    </lineage>
</organism>